<dbReference type="SUPFAM" id="SSF52540">
    <property type="entry name" value="P-loop containing nucleoside triphosphate hydrolases"/>
    <property type="match status" value="1"/>
</dbReference>
<evidence type="ECO:0000256" key="2">
    <source>
        <dbReference type="ARBA" id="ARBA00022741"/>
    </source>
</evidence>
<reference evidence="7 8" key="1">
    <citation type="journal article" date="2018" name="BMC Genomics">
        <title>The genome of Naegleria lovaniensis, the basis for a comparative approach to unravel pathogenicity factors of the human pathogenic amoeba N. fowleri.</title>
        <authorList>
            <person name="Liechti N."/>
            <person name="Schurch N."/>
            <person name="Bruggmann R."/>
            <person name="Wittwer M."/>
        </authorList>
    </citation>
    <scope>NUCLEOTIDE SEQUENCE [LARGE SCALE GENOMIC DNA]</scope>
    <source>
        <strain evidence="7 8">ATCC 30569</strain>
    </source>
</reference>
<dbReference type="Gene3D" id="3.40.50.300">
    <property type="entry name" value="P-loop containing nucleotide triphosphate hydrolases"/>
    <property type="match status" value="1"/>
</dbReference>
<feature type="domain" description="RecF/RecN/SMC N-terminal" evidence="6">
    <location>
        <begin position="81"/>
        <end position="298"/>
    </location>
</feature>
<dbReference type="PANTHER" id="PTHR18937">
    <property type="entry name" value="STRUCTURAL MAINTENANCE OF CHROMOSOMES SMC FAMILY MEMBER"/>
    <property type="match status" value="1"/>
</dbReference>
<evidence type="ECO:0000256" key="1">
    <source>
        <dbReference type="ARBA" id="ARBA00004123"/>
    </source>
</evidence>
<accession>A0AA88GMJ7</accession>
<dbReference type="GO" id="GO:0007076">
    <property type="term" value="P:mitotic chromosome condensation"/>
    <property type="evidence" value="ECO:0007669"/>
    <property type="project" value="TreeGrafter"/>
</dbReference>
<dbReference type="EMBL" id="PYSW02000026">
    <property type="protein sequence ID" value="KAG2381729.1"/>
    <property type="molecule type" value="Genomic_DNA"/>
</dbReference>
<keyword evidence="8" id="KW-1185">Reference proteome</keyword>
<gene>
    <name evidence="7" type="ORF">C9374_006113</name>
</gene>
<feature type="coiled-coil region" evidence="5">
    <location>
        <begin position="89"/>
        <end position="116"/>
    </location>
</feature>
<comment type="subcellular location">
    <subcellularLocation>
        <location evidence="1">Nucleus</location>
    </subcellularLocation>
</comment>
<sequence length="310" mass="35837">MNVEEEVESIAKLDQQKSITQKELRSINAKIVQVTSQQDELRSTIESMKTSIKQKEKFISELNESIKSLQSLVRKKPTGLKKCDDDIDVELEEKTIKKLELQLKFELEELAKITKDIDMDCMKKQKSFKKNMVAQTKRYNQTLKKIERASTLKAKLLHLRFEVFHQVCNRINNTLSQIYKDMGINNNCYISYCENKNIAFEKGVNIYCKPNGNEWIPFSKLSGGQMNLCCAIISLSMMKSFPTPICFFDEMDASLDSINVEMLSKIILEYSKNTQFICISFKFYEKAHHVIGVYHNNQTSCVVPFVVEGE</sequence>
<dbReference type="GO" id="GO:0005634">
    <property type="term" value="C:nucleus"/>
    <property type="evidence" value="ECO:0007669"/>
    <property type="project" value="UniProtKB-SubCell"/>
</dbReference>
<keyword evidence="4" id="KW-0539">Nucleus</keyword>
<dbReference type="InterPro" id="IPR027417">
    <property type="entry name" value="P-loop_NTPase"/>
</dbReference>
<organism evidence="7 8">
    <name type="scientific">Naegleria lovaniensis</name>
    <name type="common">Amoeba</name>
    <dbReference type="NCBI Taxonomy" id="51637"/>
    <lineage>
        <taxon>Eukaryota</taxon>
        <taxon>Discoba</taxon>
        <taxon>Heterolobosea</taxon>
        <taxon>Tetramitia</taxon>
        <taxon>Eutetramitia</taxon>
        <taxon>Vahlkampfiidae</taxon>
        <taxon>Naegleria</taxon>
    </lineage>
</organism>
<dbReference type="Proteomes" id="UP000816034">
    <property type="component" value="Unassembled WGS sequence"/>
</dbReference>
<evidence type="ECO:0000256" key="4">
    <source>
        <dbReference type="ARBA" id="ARBA00023242"/>
    </source>
</evidence>
<dbReference type="GO" id="GO:0005524">
    <property type="term" value="F:ATP binding"/>
    <property type="evidence" value="ECO:0007669"/>
    <property type="project" value="UniProtKB-KW"/>
</dbReference>
<evidence type="ECO:0000313" key="7">
    <source>
        <dbReference type="EMBL" id="KAG2381729.1"/>
    </source>
</evidence>
<protein>
    <recommendedName>
        <fullName evidence="6">RecF/RecN/SMC N-terminal domain-containing protein</fullName>
    </recommendedName>
</protein>
<evidence type="ECO:0000256" key="5">
    <source>
        <dbReference type="SAM" id="Coils"/>
    </source>
</evidence>
<dbReference type="AlphaFoldDB" id="A0AA88GMJ7"/>
<keyword evidence="3" id="KW-0067">ATP-binding</keyword>
<dbReference type="GeneID" id="68098567"/>
<dbReference type="RefSeq" id="XP_044547408.1">
    <property type="nucleotide sequence ID" value="XM_044695938.1"/>
</dbReference>
<dbReference type="Pfam" id="PF02463">
    <property type="entry name" value="SMC_N"/>
    <property type="match status" value="1"/>
</dbReference>
<keyword evidence="2" id="KW-0547">Nucleotide-binding</keyword>
<evidence type="ECO:0000313" key="8">
    <source>
        <dbReference type="Proteomes" id="UP000816034"/>
    </source>
</evidence>
<dbReference type="GO" id="GO:0000796">
    <property type="term" value="C:condensin complex"/>
    <property type="evidence" value="ECO:0007669"/>
    <property type="project" value="TreeGrafter"/>
</dbReference>
<dbReference type="PANTHER" id="PTHR18937:SF172">
    <property type="entry name" value="STRUCTURAL MAINTENANCE OF CHROMOSOMES PROTEIN"/>
    <property type="match status" value="1"/>
</dbReference>
<dbReference type="InterPro" id="IPR003395">
    <property type="entry name" value="RecF/RecN/SMC_N"/>
</dbReference>
<name>A0AA88GMJ7_NAELO</name>
<proteinExistence type="predicted"/>
<comment type="caution">
    <text evidence="7">The sequence shown here is derived from an EMBL/GenBank/DDBJ whole genome shotgun (WGS) entry which is preliminary data.</text>
</comment>
<evidence type="ECO:0000259" key="6">
    <source>
        <dbReference type="Pfam" id="PF02463"/>
    </source>
</evidence>
<evidence type="ECO:0000256" key="3">
    <source>
        <dbReference type="ARBA" id="ARBA00022840"/>
    </source>
</evidence>
<keyword evidence="5" id="KW-0175">Coiled coil</keyword>